<name>A0A5J4TKG8_9EUKA</name>
<proteinExistence type="predicted"/>
<evidence type="ECO:0000313" key="1">
    <source>
        <dbReference type="EMBL" id="KAA6358737.1"/>
    </source>
</evidence>
<gene>
    <name evidence="1" type="ORF">EZS28_045736</name>
</gene>
<protein>
    <submittedName>
        <fullName evidence="1">Uncharacterized protein</fullName>
    </submittedName>
</protein>
<evidence type="ECO:0000313" key="2">
    <source>
        <dbReference type="Proteomes" id="UP000324800"/>
    </source>
</evidence>
<reference evidence="1 2" key="1">
    <citation type="submission" date="2019-03" db="EMBL/GenBank/DDBJ databases">
        <title>Single cell metagenomics reveals metabolic interactions within the superorganism composed of flagellate Streblomastix strix and complex community of Bacteroidetes bacteria on its surface.</title>
        <authorList>
            <person name="Treitli S.C."/>
            <person name="Kolisko M."/>
            <person name="Husnik F."/>
            <person name="Keeling P."/>
            <person name="Hampl V."/>
        </authorList>
    </citation>
    <scope>NUCLEOTIDE SEQUENCE [LARGE SCALE GENOMIC DNA]</scope>
    <source>
        <strain evidence="1">ST1C</strain>
    </source>
</reference>
<accession>A0A5J4TKG8</accession>
<dbReference type="AlphaFoldDB" id="A0A5J4TKG8"/>
<dbReference type="Proteomes" id="UP000324800">
    <property type="component" value="Unassembled WGS sequence"/>
</dbReference>
<comment type="caution">
    <text evidence="1">The sequence shown here is derived from an EMBL/GenBank/DDBJ whole genome shotgun (WGS) entry which is preliminary data.</text>
</comment>
<sequence length="67" mass="8057">MPQPLLIRLTLEQIQEKCATEEIDTQRKRTVEQKLSFIQHKRYETIGRILNYFAGKSNPKEDWYNAF</sequence>
<organism evidence="1 2">
    <name type="scientific">Streblomastix strix</name>
    <dbReference type="NCBI Taxonomy" id="222440"/>
    <lineage>
        <taxon>Eukaryota</taxon>
        <taxon>Metamonada</taxon>
        <taxon>Preaxostyla</taxon>
        <taxon>Oxymonadida</taxon>
        <taxon>Streblomastigidae</taxon>
        <taxon>Streblomastix</taxon>
    </lineage>
</organism>
<dbReference type="EMBL" id="SNRW01029439">
    <property type="protein sequence ID" value="KAA6358737.1"/>
    <property type="molecule type" value="Genomic_DNA"/>
</dbReference>